<dbReference type="Pfam" id="PF00005">
    <property type="entry name" value="ABC_tran"/>
    <property type="match status" value="1"/>
</dbReference>
<dbReference type="InterPro" id="IPR005876">
    <property type="entry name" value="Co_trans_ATP-bd"/>
</dbReference>
<dbReference type="Proteomes" id="UP000217696">
    <property type="component" value="Chromosome"/>
</dbReference>
<dbReference type="GO" id="GO:0042626">
    <property type="term" value="F:ATPase-coupled transmembrane transporter activity"/>
    <property type="evidence" value="ECO:0007669"/>
    <property type="project" value="TreeGrafter"/>
</dbReference>
<evidence type="ECO:0000256" key="9">
    <source>
        <dbReference type="ARBA" id="ARBA00025157"/>
    </source>
</evidence>
<dbReference type="CDD" id="cd03225">
    <property type="entry name" value="ABC_cobalt_CbiO_domain1"/>
    <property type="match status" value="1"/>
</dbReference>
<dbReference type="Gene3D" id="3.40.50.300">
    <property type="entry name" value="P-loop containing nucleotide triphosphate hydrolases"/>
    <property type="match status" value="1"/>
</dbReference>
<keyword evidence="7" id="KW-1278">Translocase</keyword>
<evidence type="ECO:0000313" key="11">
    <source>
        <dbReference type="EMBL" id="BAU27301.1"/>
    </source>
</evidence>
<evidence type="ECO:0000256" key="7">
    <source>
        <dbReference type="ARBA" id="ARBA00022967"/>
    </source>
</evidence>
<name>A0A0U5AU67_9BACL</name>
<keyword evidence="8 10" id="KW-0472">Membrane</keyword>
<comment type="similarity">
    <text evidence="2 10">Belongs to the ABC transporter superfamily.</text>
</comment>
<dbReference type="AlphaFoldDB" id="A0A0U5AU67"/>
<dbReference type="EMBL" id="AP017312">
    <property type="protein sequence ID" value="BAU27301.1"/>
    <property type="molecule type" value="Genomic_DNA"/>
</dbReference>
<dbReference type="PANTHER" id="PTHR43553">
    <property type="entry name" value="HEAVY METAL TRANSPORTER"/>
    <property type="match status" value="1"/>
</dbReference>
<comment type="function">
    <text evidence="9">Probably part of an ABC transporter complex. Responsible for energy coupling to the transport system.</text>
</comment>
<dbReference type="KEGG" id="asoc:CB4_01475"/>
<dbReference type="NCBIfam" id="TIGR01166">
    <property type="entry name" value="cbiO"/>
    <property type="match status" value="1"/>
</dbReference>
<dbReference type="InterPro" id="IPR050095">
    <property type="entry name" value="ECF_ABC_transporter_ATP-bd"/>
</dbReference>
<dbReference type="GO" id="GO:0005524">
    <property type="term" value="F:ATP binding"/>
    <property type="evidence" value="ECO:0007669"/>
    <property type="project" value="UniProtKB-UniRule"/>
</dbReference>
<reference evidence="11 12" key="1">
    <citation type="submission" date="2015-12" db="EMBL/GenBank/DDBJ databases">
        <title>Genome sequence of Aneurinibacillus soli.</title>
        <authorList>
            <person name="Lee J.S."/>
            <person name="Lee K.C."/>
            <person name="Kim K.K."/>
            <person name="Lee B.W."/>
        </authorList>
    </citation>
    <scope>NUCLEOTIDE SEQUENCE [LARGE SCALE GENOMIC DNA]</scope>
    <source>
        <strain evidence="11 12">CB4</strain>
    </source>
</reference>
<dbReference type="PROSITE" id="PS00211">
    <property type="entry name" value="ABC_TRANSPORTER_1"/>
    <property type="match status" value="1"/>
</dbReference>
<evidence type="ECO:0000256" key="10">
    <source>
        <dbReference type="RuleBase" id="RU364103"/>
    </source>
</evidence>
<evidence type="ECO:0000256" key="1">
    <source>
        <dbReference type="ARBA" id="ARBA00004202"/>
    </source>
</evidence>
<keyword evidence="12" id="KW-1185">Reference proteome</keyword>
<keyword evidence="5 10" id="KW-0547">Nucleotide-binding</keyword>
<evidence type="ECO:0000256" key="4">
    <source>
        <dbReference type="ARBA" id="ARBA00022475"/>
    </source>
</evidence>
<dbReference type="InterPro" id="IPR015856">
    <property type="entry name" value="ABC_transpr_CbiO/EcfA_su"/>
</dbReference>
<dbReference type="SUPFAM" id="SSF52540">
    <property type="entry name" value="P-loop containing nucleoside triphosphate hydrolases"/>
    <property type="match status" value="1"/>
</dbReference>
<evidence type="ECO:0000256" key="6">
    <source>
        <dbReference type="ARBA" id="ARBA00022840"/>
    </source>
</evidence>
<dbReference type="InterPro" id="IPR027417">
    <property type="entry name" value="P-loop_NTPase"/>
</dbReference>
<accession>A0A0U5AU67</accession>
<sequence length="281" mass="31990">MRMILEFEDVRYTYPGGGSEALCGLTIQIPEGKKCVLLGHNGCGKSTLFLHGNGIYRPDTGRVRWRGQALSYKRRDLLELRRQVGIVFQDPEQQVVASTVLEDISYGMCNLGVPEDEMKERIEAVLERFSLREFAERPIHQLSLGQKKRVALAGVMVLAPALLLLDEPTAYLDRLHTERLLAELDEIHRAGTTVLMATHDLDVAYAWADWIFVMNKGQLVCAGTPDEVFRDRDRLMSWQLGQPQLYEVWQEVAPLIQDEQSMAPRTVAQMIERIRKIGKKI</sequence>
<evidence type="ECO:0000256" key="2">
    <source>
        <dbReference type="ARBA" id="ARBA00005417"/>
    </source>
</evidence>
<dbReference type="InterPro" id="IPR003439">
    <property type="entry name" value="ABC_transporter-like_ATP-bd"/>
</dbReference>
<dbReference type="FunFam" id="3.40.50.300:FF:000224">
    <property type="entry name" value="Energy-coupling factor transporter ATP-binding protein EcfA"/>
    <property type="match status" value="1"/>
</dbReference>
<dbReference type="PANTHER" id="PTHR43553:SF24">
    <property type="entry name" value="ENERGY-COUPLING FACTOR TRANSPORTER ATP-BINDING PROTEIN ECFA1"/>
    <property type="match status" value="1"/>
</dbReference>
<evidence type="ECO:0000256" key="5">
    <source>
        <dbReference type="ARBA" id="ARBA00022741"/>
    </source>
</evidence>
<dbReference type="InterPro" id="IPR003593">
    <property type="entry name" value="AAA+_ATPase"/>
</dbReference>
<keyword evidence="4 10" id="KW-1003">Cell membrane</keyword>
<keyword evidence="3 10" id="KW-0813">Transport</keyword>
<dbReference type="GO" id="GO:0015087">
    <property type="term" value="F:cobalt ion transmembrane transporter activity"/>
    <property type="evidence" value="ECO:0007669"/>
    <property type="project" value="UniProtKB-ARBA"/>
</dbReference>
<proteinExistence type="inferred from homology"/>
<dbReference type="GO" id="GO:0043190">
    <property type="term" value="C:ATP-binding cassette (ABC) transporter complex"/>
    <property type="evidence" value="ECO:0007669"/>
    <property type="project" value="TreeGrafter"/>
</dbReference>
<organism evidence="11 12">
    <name type="scientific">Aneurinibacillus soli</name>
    <dbReference type="NCBI Taxonomy" id="1500254"/>
    <lineage>
        <taxon>Bacteria</taxon>
        <taxon>Bacillati</taxon>
        <taxon>Bacillota</taxon>
        <taxon>Bacilli</taxon>
        <taxon>Bacillales</taxon>
        <taxon>Paenibacillaceae</taxon>
        <taxon>Aneurinibacillus group</taxon>
        <taxon>Aneurinibacillus</taxon>
    </lineage>
</organism>
<dbReference type="RefSeq" id="WP_096464523.1">
    <property type="nucleotide sequence ID" value="NZ_AP017312.1"/>
</dbReference>
<evidence type="ECO:0000313" key="12">
    <source>
        <dbReference type="Proteomes" id="UP000217696"/>
    </source>
</evidence>
<comment type="function">
    <text evidence="10">Part of an ABC transporter complex. Responsible for energy coupling to the transport system.</text>
</comment>
<dbReference type="InterPro" id="IPR017871">
    <property type="entry name" value="ABC_transporter-like_CS"/>
</dbReference>
<keyword evidence="6 10" id="KW-0067">ATP-binding</keyword>
<keyword evidence="11" id="KW-0378">Hydrolase</keyword>
<dbReference type="PROSITE" id="PS50893">
    <property type="entry name" value="ABC_TRANSPORTER_2"/>
    <property type="match status" value="1"/>
</dbReference>
<comment type="subcellular location">
    <subcellularLocation>
        <location evidence="1 10">Cell membrane</location>
        <topology evidence="1 10">Peripheral membrane protein</topology>
    </subcellularLocation>
</comment>
<evidence type="ECO:0000256" key="3">
    <source>
        <dbReference type="ARBA" id="ARBA00022448"/>
    </source>
</evidence>
<dbReference type="OrthoDB" id="9784332at2"/>
<gene>
    <name evidence="11" type="primary">ecfA3</name>
    <name evidence="11" type="ORF">CB4_01475</name>
</gene>
<dbReference type="SMART" id="SM00382">
    <property type="entry name" value="AAA"/>
    <property type="match status" value="1"/>
</dbReference>
<evidence type="ECO:0000256" key="8">
    <source>
        <dbReference type="ARBA" id="ARBA00023136"/>
    </source>
</evidence>
<dbReference type="GO" id="GO:0016887">
    <property type="term" value="F:ATP hydrolysis activity"/>
    <property type="evidence" value="ECO:0007669"/>
    <property type="project" value="InterPro"/>
</dbReference>
<protein>
    <recommendedName>
        <fullName evidence="10">ABC transporter ATP-binding protein</fullName>
    </recommendedName>
</protein>